<reference evidence="1 2" key="1">
    <citation type="submission" date="2017-08" db="EMBL/GenBank/DDBJ databases">
        <title>Draft genome sequence of filamentous cyanobacterium Calothrix elsteri CCALA 953.</title>
        <authorList>
            <person name="Gagunashvili A.N."/>
            <person name="Elster J."/>
            <person name="Andresson O.S."/>
        </authorList>
    </citation>
    <scope>NUCLEOTIDE SEQUENCE [LARGE SCALE GENOMIC DNA]</scope>
    <source>
        <strain evidence="1 2">CCALA 953</strain>
    </source>
</reference>
<proteinExistence type="predicted"/>
<dbReference type="OrthoDB" id="518002at2"/>
<gene>
    <name evidence="1" type="ORF">CK510_01625</name>
</gene>
<name>A0A2A2TPX0_9CYAN</name>
<dbReference type="AlphaFoldDB" id="A0A2A2TPX0"/>
<dbReference type="RefSeq" id="WP_095720020.1">
    <property type="nucleotide sequence ID" value="NZ_NTFS01000009.1"/>
</dbReference>
<sequence length="84" mass="8975">MVVKELAASGGDGGTARSINNHGQIVGYVDSDRTLNDKFVNTAVIWEKDGTGNYQVKNLGTFGAEQATLREHQEINPPFIVGVG</sequence>
<accession>A0A2A2TPX0</accession>
<dbReference type="EMBL" id="NTFS01000009">
    <property type="protein sequence ID" value="PAX60475.1"/>
    <property type="molecule type" value="Genomic_DNA"/>
</dbReference>
<evidence type="ECO:0000313" key="2">
    <source>
        <dbReference type="Proteomes" id="UP000218238"/>
    </source>
</evidence>
<dbReference type="Proteomes" id="UP000218238">
    <property type="component" value="Unassembled WGS sequence"/>
</dbReference>
<organism evidence="1 2">
    <name type="scientific">Brunnivagina elsteri CCALA 953</name>
    <dbReference type="NCBI Taxonomy" id="987040"/>
    <lineage>
        <taxon>Bacteria</taxon>
        <taxon>Bacillati</taxon>
        <taxon>Cyanobacteriota</taxon>
        <taxon>Cyanophyceae</taxon>
        <taxon>Nostocales</taxon>
        <taxon>Calotrichaceae</taxon>
        <taxon>Brunnivagina</taxon>
    </lineage>
</organism>
<comment type="caution">
    <text evidence="1">The sequence shown here is derived from an EMBL/GenBank/DDBJ whole genome shotgun (WGS) entry which is preliminary data.</text>
</comment>
<evidence type="ECO:0000313" key="1">
    <source>
        <dbReference type="EMBL" id="PAX60475.1"/>
    </source>
</evidence>
<protein>
    <submittedName>
        <fullName evidence="1">Uncharacterized protein</fullName>
    </submittedName>
</protein>
<keyword evidence="2" id="KW-1185">Reference proteome</keyword>